<gene>
    <name evidence="2" type="ORF">DAPPUDRAFT_269039</name>
</gene>
<keyword evidence="1" id="KW-1133">Transmembrane helix</keyword>
<accession>E9HYQ8</accession>
<keyword evidence="3" id="KW-1185">Reference proteome</keyword>
<organism evidence="2 3">
    <name type="scientific">Daphnia pulex</name>
    <name type="common">Water flea</name>
    <dbReference type="NCBI Taxonomy" id="6669"/>
    <lineage>
        <taxon>Eukaryota</taxon>
        <taxon>Metazoa</taxon>
        <taxon>Ecdysozoa</taxon>
        <taxon>Arthropoda</taxon>
        <taxon>Crustacea</taxon>
        <taxon>Branchiopoda</taxon>
        <taxon>Diplostraca</taxon>
        <taxon>Cladocera</taxon>
        <taxon>Anomopoda</taxon>
        <taxon>Daphniidae</taxon>
        <taxon>Daphnia</taxon>
    </lineage>
</organism>
<sequence length="107" mass="11970">MGRCQSTLRLGPALIILTMGKAGVVFVGIELIKDKPGVMCIDTVFICFCEDCEINNGQDQPYFMSRGLMEFVEKSQKALRARAGRARQQQQQAKHPIVSPILPRFPM</sequence>
<dbReference type="EMBL" id="GL733203">
    <property type="protein sequence ID" value="EFX63122.1"/>
    <property type="molecule type" value="Genomic_DNA"/>
</dbReference>
<dbReference type="KEGG" id="dpx:DAPPUDRAFT_269039"/>
<keyword evidence="1" id="KW-0812">Transmembrane</keyword>
<feature type="transmembrane region" description="Helical" evidence="1">
    <location>
        <begin position="12"/>
        <end position="32"/>
    </location>
</feature>
<reference evidence="2 3" key="1">
    <citation type="journal article" date="2011" name="Science">
        <title>The ecoresponsive genome of Daphnia pulex.</title>
        <authorList>
            <person name="Colbourne J.K."/>
            <person name="Pfrender M.E."/>
            <person name="Gilbert D."/>
            <person name="Thomas W.K."/>
            <person name="Tucker A."/>
            <person name="Oakley T.H."/>
            <person name="Tokishita S."/>
            <person name="Aerts A."/>
            <person name="Arnold G.J."/>
            <person name="Basu M.K."/>
            <person name="Bauer D.J."/>
            <person name="Caceres C.E."/>
            <person name="Carmel L."/>
            <person name="Casola C."/>
            <person name="Choi J.H."/>
            <person name="Detter J.C."/>
            <person name="Dong Q."/>
            <person name="Dusheyko S."/>
            <person name="Eads B.D."/>
            <person name="Frohlich T."/>
            <person name="Geiler-Samerotte K.A."/>
            <person name="Gerlach D."/>
            <person name="Hatcher P."/>
            <person name="Jogdeo S."/>
            <person name="Krijgsveld J."/>
            <person name="Kriventseva E.V."/>
            <person name="Kultz D."/>
            <person name="Laforsch C."/>
            <person name="Lindquist E."/>
            <person name="Lopez J."/>
            <person name="Manak J.R."/>
            <person name="Muller J."/>
            <person name="Pangilinan J."/>
            <person name="Patwardhan R.P."/>
            <person name="Pitluck S."/>
            <person name="Pritham E.J."/>
            <person name="Rechtsteiner A."/>
            <person name="Rho M."/>
            <person name="Rogozin I.B."/>
            <person name="Sakarya O."/>
            <person name="Salamov A."/>
            <person name="Schaack S."/>
            <person name="Shapiro H."/>
            <person name="Shiga Y."/>
            <person name="Skalitzky C."/>
            <person name="Smith Z."/>
            <person name="Souvorov A."/>
            <person name="Sung W."/>
            <person name="Tang Z."/>
            <person name="Tsuchiya D."/>
            <person name="Tu H."/>
            <person name="Vos H."/>
            <person name="Wang M."/>
            <person name="Wolf Y.I."/>
            <person name="Yamagata H."/>
            <person name="Yamada T."/>
            <person name="Ye Y."/>
            <person name="Shaw J.R."/>
            <person name="Andrews J."/>
            <person name="Crease T.J."/>
            <person name="Tang H."/>
            <person name="Lucas S.M."/>
            <person name="Robertson H.M."/>
            <person name="Bork P."/>
            <person name="Koonin E.V."/>
            <person name="Zdobnov E.M."/>
            <person name="Grigoriev I.V."/>
            <person name="Lynch M."/>
            <person name="Boore J.L."/>
        </authorList>
    </citation>
    <scope>NUCLEOTIDE SEQUENCE [LARGE SCALE GENOMIC DNA]</scope>
</reference>
<dbReference type="AlphaFoldDB" id="E9HYQ8"/>
<dbReference type="Proteomes" id="UP000000305">
    <property type="component" value="Unassembled WGS sequence"/>
</dbReference>
<evidence type="ECO:0000313" key="3">
    <source>
        <dbReference type="Proteomes" id="UP000000305"/>
    </source>
</evidence>
<dbReference type="InParanoid" id="E9HYQ8"/>
<dbReference type="HOGENOM" id="CLU_2212582_0_0_1"/>
<name>E9HYQ8_DAPPU</name>
<evidence type="ECO:0000313" key="2">
    <source>
        <dbReference type="EMBL" id="EFX63122.1"/>
    </source>
</evidence>
<proteinExistence type="predicted"/>
<dbReference type="OrthoDB" id="6769990at2759"/>
<protein>
    <submittedName>
        <fullName evidence="2">Uncharacterized protein</fullName>
    </submittedName>
</protein>
<keyword evidence="1" id="KW-0472">Membrane</keyword>
<evidence type="ECO:0000256" key="1">
    <source>
        <dbReference type="SAM" id="Phobius"/>
    </source>
</evidence>